<reference evidence="2 3" key="1">
    <citation type="journal article" date="2020" name="Mol. Biol. Evol.">
        <title>Distinct Expression and Methylation Patterns for Genes with Different Fates following a Single Whole-Genome Duplication in Flowering Plants.</title>
        <authorList>
            <person name="Shi T."/>
            <person name="Rahmani R.S."/>
            <person name="Gugger P.F."/>
            <person name="Wang M."/>
            <person name="Li H."/>
            <person name="Zhang Y."/>
            <person name="Li Z."/>
            <person name="Wang Q."/>
            <person name="Van de Peer Y."/>
            <person name="Marchal K."/>
            <person name="Chen J."/>
        </authorList>
    </citation>
    <scope>NUCLEOTIDE SEQUENCE [LARGE SCALE GENOMIC DNA]</scope>
    <source>
        <tissue evidence="2">Leaf</tissue>
    </source>
</reference>
<keyword evidence="1" id="KW-0472">Membrane</keyword>
<dbReference type="Proteomes" id="UP000607653">
    <property type="component" value="Unassembled WGS sequence"/>
</dbReference>
<dbReference type="EMBL" id="DUZY01000002">
    <property type="protein sequence ID" value="DAD28658.1"/>
    <property type="molecule type" value="Genomic_DNA"/>
</dbReference>
<keyword evidence="1" id="KW-0812">Transmembrane</keyword>
<gene>
    <name evidence="2" type="ORF">HUJ06_030126</name>
</gene>
<dbReference type="AlphaFoldDB" id="A0A822YGQ9"/>
<evidence type="ECO:0000313" key="2">
    <source>
        <dbReference type="EMBL" id="DAD28658.1"/>
    </source>
</evidence>
<evidence type="ECO:0000313" key="3">
    <source>
        <dbReference type="Proteomes" id="UP000607653"/>
    </source>
</evidence>
<keyword evidence="1" id="KW-1133">Transmembrane helix</keyword>
<keyword evidence="3" id="KW-1185">Reference proteome</keyword>
<accession>A0A822YGQ9</accession>
<organism evidence="2 3">
    <name type="scientific">Nelumbo nucifera</name>
    <name type="common">Sacred lotus</name>
    <dbReference type="NCBI Taxonomy" id="4432"/>
    <lineage>
        <taxon>Eukaryota</taxon>
        <taxon>Viridiplantae</taxon>
        <taxon>Streptophyta</taxon>
        <taxon>Embryophyta</taxon>
        <taxon>Tracheophyta</taxon>
        <taxon>Spermatophyta</taxon>
        <taxon>Magnoliopsida</taxon>
        <taxon>Proteales</taxon>
        <taxon>Nelumbonaceae</taxon>
        <taxon>Nelumbo</taxon>
    </lineage>
</organism>
<comment type="caution">
    <text evidence="2">The sequence shown here is derived from an EMBL/GenBank/DDBJ whole genome shotgun (WGS) entry which is preliminary data.</text>
</comment>
<name>A0A822YGQ9_NELNU</name>
<evidence type="ECO:0000256" key="1">
    <source>
        <dbReference type="SAM" id="Phobius"/>
    </source>
</evidence>
<protein>
    <submittedName>
        <fullName evidence="2">Uncharacterized protein</fullName>
    </submittedName>
</protein>
<sequence>MTSHEADTQESDVDISLTSVGLGWFTDTYQMQPDHLTSTETGDTSVDEVKDCEWVCHYFESGVFDDVISSILEVERLISIVMDKLVPDDDLLANKCLWAFYLIVCCLFDLCFYKE</sequence>
<feature type="transmembrane region" description="Helical" evidence="1">
    <location>
        <begin position="92"/>
        <end position="113"/>
    </location>
</feature>
<proteinExistence type="predicted"/>